<gene>
    <name evidence="2" type="ORF">BTO10_12070</name>
</gene>
<dbReference type="Pfam" id="PF13302">
    <property type="entry name" value="Acetyltransf_3"/>
    <property type="match status" value="1"/>
</dbReference>
<proteinExistence type="predicted"/>
<dbReference type="PANTHER" id="PTHR39173">
    <property type="entry name" value="ACETYLTRANSFERASE"/>
    <property type="match status" value="1"/>
</dbReference>
<dbReference type="Proteomes" id="UP000238707">
    <property type="component" value="Unassembled WGS sequence"/>
</dbReference>
<evidence type="ECO:0000259" key="1">
    <source>
        <dbReference type="PROSITE" id="PS51186"/>
    </source>
</evidence>
<keyword evidence="2" id="KW-0808">Transferase</keyword>
<keyword evidence="3" id="KW-1185">Reference proteome</keyword>
<dbReference type="CDD" id="cd04301">
    <property type="entry name" value="NAT_SF"/>
    <property type="match status" value="1"/>
</dbReference>
<dbReference type="Gene3D" id="3.40.630.30">
    <property type="match status" value="1"/>
</dbReference>
<evidence type="ECO:0000313" key="3">
    <source>
        <dbReference type="Proteomes" id="UP000238707"/>
    </source>
</evidence>
<dbReference type="InterPro" id="IPR016181">
    <property type="entry name" value="Acyl_CoA_acyltransferase"/>
</dbReference>
<dbReference type="PROSITE" id="PS51186">
    <property type="entry name" value="GNAT"/>
    <property type="match status" value="1"/>
</dbReference>
<accession>A0A2S7VD48</accession>
<dbReference type="RefSeq" id="WP_105024669.1">
    <property type="nucleotide sequence ID" value="NZ_MSCI01000002.1"/>
</dbReference>
<reference evidence="2 3" key="1">
    <citation type="submission" date="2016-12" db="EMBL/GenBank/DDBJ databases">
        <title>Diversity of luminous bacteria.</title>
        <authorList>
            <person name="Yoshizawa S."/>
            <person name="Kogure K."/>
        </authorList>
    </citation>
    <scope>NUCLEOTIDE SEQUENCE [LARGE SCALE GENOMIC DNA]</scope>
    <source>
        <strain evidence="2 3">LC2-408</strain>
    </source>
</reference>
<comment type="caution">
    <text evidence="2">The sequence shown here is derived from an EMBL/GenBank/DDBJ whole genome shotgun (WGS) entry which is preliminary data.</text>
</comment>
<name>A0A2S7VD48_9VIBR</name>
<protein>
    <submittedName>
        <fullName evidence="2">GNAT family N-acetyltransferase</fullName>
    </submittedName>
</protein>
<sequence>MKLVSPSKEFESAFKVYYQDFLEHDIDNSEYYKDGVLDFSRYIECLNDEARGVNLPDGYVPCNHYWLVNDEGEILGAIRVRHRIDNEFLSLEAGHIGYDIAPSKRGSGYGKAMLKFAIPKASSLGIKQALITADEDNIASRKVIEANGGKFEKIVFGKVFPGPVARYWLDCQ</sequence>
<dbReference type="AlphaFoldDB" id="A0A2S7VD48"/>
<evidence type="ECO:0000313" key="2">
    <source>
        <dbReference type="EMBL" id="PQJ60116.1"/>
    </source>
</evidence>
<dbReference type="PANTHER" id="PTHR39173:SF1">
    <property type="entry name" value="ACETYLTRANSFERASE"/>
    <property type="match status" value="1"/>
</dbReference>
<dbReference type="EMBL" id="MSCI01000002">
    <property type="protein sequence ID" value="PQJ60116.1"/>
    <property type="molecule type" value="Genomic_DNA"/>
</dbReference>
<dbReference type="GO" id="GO:0016747">
    <property type="term" value="F:acyltransferase activity, transferring groups other than amino-acyl groups"/>
    <property type="evidence" value="ECO:0007669"/>
    <property type="project" value="InterPro"/>
</dbReference>
<organism evidence="2 3">
    <name type="scientific">Vibrio chagasii</name>
    <dbReference type="NCBI Taxonomy" id="170679"/>
    <lineage>
        <taxon>Bacteria</taxon>
        <taxon>Pseudomonadati</taxon>
        <taxon>Pseudomonadota</taxon>
        <taxon>Gammaproteobacteria</taxon>
        <taxon>Vibrionales</taxon>
        <taxon>Vibrionaceae</taxon>
        <taxon>Vibrio</taxon>
    </lineage>
</organism>
<feature type="domain" description="N-acetyltransferase" evidence="1">
    <location>
        <begin position="1"/>
        <end position="172"/>
    </location>
</feature>
<dbReference type="InterPro" id="IPR000182">
    <property type="entry name" value="GNAT_dom"/>
</dbReference>
<dbReference type="SUPFAM" id="SSF55729">
    <property type="entry name" value="Acyl-CoA N-acyltransferases (Nat)"/>
    <property type="match status" value="1"/>
</dbReference>